<protein>
    <recommendedName>
        <fullName evidence="4">SIMPL domain-containing protein</fullName>
    </recommendedName>
</protein>
<feature type="region of interest" description="Disordered" evidence="1">
    <location>
        <begin position="196"/>
        <end position="221"/>
    </location>
</feature>
<sequence>MAPLTVTVTGSSSISRQAERGVLTVSAKSEGPEKELVSHEVTSASKELHRMFTELSPKTETGAATEDAPITVFSSTMLRTGFYDQPQPDKTRTRVHTATSSYSVIFRNLAKLGDVVGKLMTHPHVSIDRVEWKLTDATIKSLHSESRTLAMENAIEKAEDYARVVGRKVFAREINDSAHGNQVAMLQQQQQQQQQFQMARSAVHGSGVGPSHDGSVDMTPQDIRYTGSVTVKFESEPEM</sequence>
<dbReference type="Pfam" id="PF04402">
    <property type="entry name" value="SIMPL"/>
    <property type="match status" value="1"/>
</dbReference>
<reference evidence="2" key="1">
    <citation type="submission" date="2022-12" db="EMBL/GenBank/DDBJ databases">
        <authorList>
            <person name="Petersen C."/>
        </authorList>
    </citation>
    <scope>NUCLEOTIDE SEQUENCE</scope>
    <source>
        <strain evidence="2">IBT 29677</strain>
    </source>
</reference>
<dbReference type="RefSeq" id="XP_056494677.1">
    <property type="nucleotide sequence ID" value="XM_056624812.1"/>
</dbReference>
<evidence type="ECO:0008006" key="4">
    <source>
        <dbReference type="Google" id="ProtNLM"/>
    </source>
</evidence>
<name>A0A9W9WCB2_9EURO</name>
<dbReference type="Proteomes" id="UP001147747">
    <property type="component" value="Unassembled WGS sequence"/>
</dbReference>
<dbReference type="Gene3D" id="3.30.70.2970">
    <property type="entry name" value="Protein of unknown function (DUF541), domain 2"/>
    <property type="match status" value="1"/>
</dbReference>
<accession>A0A9W9WCB2</accession>
<comment type="caution">
    <text evidence="2">The sequence shown here is derived from an EMBL/GenBank/DDBJ whole genome shotgun (WGS) entry which is preliminary data.</text>
</comment>
<dbReference type="EMBL" id="JAPZBU010000002">
    <property type="protein sequence ID" value="KAJ5414831.1"/>
    <property type="molecule type" value="Genomic_DNA"/>
</dbReference>
<evidence type="ECO:0000313" key="3">
    <source>
        <dbReference type="Proteomes" id="UP001147747"/>
    </source>
</evidence>
<keyword evidence="3" id="KW-1185">Reference proteome</keyword>
<organism evidence="2 3">
    <name type="scientific">Penicillium cosmopolitanum</name>
    <dbReference type="NCBI Taxonomy" id="1131564"/>
    <lineage>
        <taxon>Eukaryota</taxon>
        <taxon>Fungi</taxon>
        <taxon>Dikarya</taxon>
        <taxon>Ascomycota</taxon>
        <taxon>Pezizomycotina</taxon>
        <taxon>Eurotiomycetes</taxon>
        <taxon>Eurotiomycetidae</taxon>
        <taxon>Eurotiales</taxon>
        <taxon>Aspergillaceae</taxon>
        <taxon>Penicillium</taxon>
    </lineage>
</organism>
<dbReference type="InterPro" id="IPR007497">
    <property type="entry name" value="SIMPL/DUF541"/>
</dbReference>
<dbReference type="Gene3D" id="3.30.110.170">
    <property type="entry name" value="Protein of unknown function (DUF541), domain 1"/>
    <property type="match status" value="1"/>
</dbReference>
<evidence type="ECO:0000256" key="1">
    <source>
        <dbReference type="SAM" id="MobiDB-lite"/>
    </source>
</evidence>
<reference evidence="2" key="2">
    <citation type="journal article" date="2023" name="IMA Fungus">
        <title>Comparative genomic study of the Penicillium genus elucidates a diverse pangenome and 15 lateral gene transfer events.</title>
        <authorList>
            <person name="Petersen C."/>
            <person name="Sorensen T."/>
            <person name="Nielsen M.R."/>
            <person name="Sondergaard T.E."/>
            <person name="Sorensen J.L."/>
            <person name="Fitzpatrick D.A."/>
            <person name="Frisvad J.C."/>
            <person name="Nielsen K.L."/>
        </authorList>
    </citation>
    <scope>NUCLEOTIDE SEQUENCE</scope>
    <source>
        <strain evidence="2">IBT 29677</strain>
    </source>
</reference>
<dbReference type="AlphaFoldDB" id="A0A9W9WCB2"/>
<gene>
    <name evidence="2" type="ORF">N7509_000165</name>
</gene>
<dbReference type="OrthoDB" id="3335918at2759"/>
<evidence type="ECO:0000313" key="2">
    <source>
        <dbReference type="EMBL" id="KAJ5414831.1"/>
    </source>
</evidence>
<dbReference type="GeneID" id="81363792"/>
<proteinExistence type="predicted"/>